<dbReference type="Pfam" id="PF10551">
    <property type="entry name" value="MULE"/>
    <property type="match status" value="1"/>
</dbReference>
<evidence type="ECO:0000313" key="3">
    <source>
        <dbReference type="WBParaSite" id="PSAMB.scaffold1999size26138.g16139.t1"/>
    </source>
</evidence>
<dbReference type="WBParaSite" id="PSAMB.scaffold1999size26138.g16139.t1">
    <property type="protein sequence ID" value="PSAMB.scaffold1999size26138.g16139.t1"/>
    <property type="gene ID" value="PSAMB.scaffold1999size26138.g16139"/>
</dbReference>
<reference evidence="3" key="1">
    <citation type="submission" date="2022-11" db="UniProtKB">
        <authorList>
            <consortium name="WormBaseParasite"/>
        </authorList>
    </citation>
    <scope>IDENTIFICATION</scope>
</reference>
<keyword evidence="2" id="KW-1185">Reference proteome</keyword>
<feature type="domain" description="MULE transposase" evidence="1">
    <location>
        <begin position="66"/>
        <end position="157"/>
    </location>
</feature>
<organism evidence="2 3">
    <name type="scientific">Plectus sambesii</name>
    <dbReference type="NCBI Taxonomy" id="2011161"/>
    <lineage>
        <taxon>Eukaryota</taxon>
        <taxon>Metazoa</taxon>
        <taxon>Ecdysozoa</taxon>
        <taxon>Nematoda</taxon>
        <taxon>Chromadorea</taxon>
        <taxon>Plectida</taxon>
        <taxon>Plectina</taxon>
        <taxon>Plectoidea</taxon>
        <taxon>Plectidae</taxon>
        <taxon>Plectus</taxon>
    </lineage>
</organism>
<evidence type="ECO:0000313" key="2">
    <source>
        <dbReference type="Proteomes" id="UP000887566"/>
    </source>
</evidence>
<dbReference type="AlphaFoldDB" id="A0A914VID4"/>
<sequence>MYHWMIQPLAITNAASRYRELDTLLPQKYKTTICGKAFLMHDNPETGTVAFASDGTLCLLHQSSTWKLDGTFKSASRSFQQAYSIHGEHHKGETIPAAHALMKQKKTKAYKDLFAVLFLSVEQFNDELGLPKVKRILLDFEWSAIKALRQLFAKDFKRFNHIIISGCRFHYSQGR</sequence>
<protein>
    <submittedName>
        <fullName evidence="3">MULE transposase domain-containing protein</fullName>
    </submittedName>
</protein>
<dbReference type="Proteomes" id="UP000887566">
    <property type="component" value="Unplaced"/>
</dbReference>
<accession>A0A914VID4</accession>
<name>A0A914VID4_9BILA</name>
<dbReference type="InterPro" id="IPR018289">
    <property type="entry name" value="MULE_transposase_dom"/>
</dbReference>
<proteinExistence type="predicted"/>
<evidence type="ECO:0000259" key="1">
    <source>
        <dbReference type="Pfam" id="PF10551"/>
    </source>
</evidence>